<dbReference type="SUPFAM" id="SSF52129">
    <property type="entry name" value="Caspase-like"/>
    <property type="match status" value="1"/>
</dbReference>
<name>A0ABU5ES02_9FLAO</name>
<proteinExistence type="predicted"/>
<dbReference type="InterPro" id="IPR024983">
    <property type="entry name" value="CHAT_dom"/>
</dbReference>
<gene>
    <name evidence="3" type="ORF">SNF14_13385</name>
</gene>
<evidence type="ECO:0000313" key="3">
    <source>
        <dbReference type="EMBL" id="MDY2588335.1"/>
    </source>
</evidence>
<dbReference type="Pfam" id="PF12770">
    <property type="entry name" value="CHAT"/>
    <property type="match status" value="1"/>
</dbReference>
<feature type="chain" id="PRO_5045804702" evidence="1">
    <location>
        <begin position="25"/>
        <end position="434"/>
    </location>
</feature>
<accession>A0ABU5ES02</accession>
<keyword evidence="1" id="KW-0732">Signal</keyword>
<dbReference type="PANTHER" id="PTHR10098">
    <property type="entry name" value="RAPSYN-RELATED"/>
    <property type="match status" value="1"/>
</dbReference>
<comment type="caution">
    <text evidence="3">The sequence shown here is derived from an EMBL/GenBank/DDBJ whole genome shotgun (WGS) entry which is preliminary data.</text>
</comment>
<evidence type="ECO:0000259" key="2">
    <source>
        <dbReference type="Pfam" id="PF12770"/>
    </source>
</evidence>
<feature type="signal peptide" evidence="1">
    <location>
        <begin position="1"/>
        <end position="24"/>
    </location>
</feature>
<dbReference type="Proteomes" id="UP001285855">
    <property type="component" value="Unassembled WGS sequence"/>
</dbReference>
<feature type="domain" description="CHAT" evidence="2">
    <location>
        <begin position="147"/>
        <end position="431"/>
    </location>
</feature>
<dbReference type="PANTHER" id="PTHR10098:SF108">
    <property type="entry name" value="TETRATRICOPEPTIDE REPEAT PROTEIN 28"/>
    <property type="match status" value="1"/>
</dbReference>
<dbReference type="RefSeq" id="WP_320556683.1">
    <property type="nucleotide sequence ID" value="NZ_JAXDAE010000015.1"/>
</dbReference>
<evidence type="ECO:0000313" key="4">
    <source>
        <dbReference type="Proteomes" id="UP001285855"/>
    </source>
</evidence>
<dbReference type="EMBL" id="JAXDAE010000015">
    <property type="protein sequence ID" value="MDY2588335.1"/>
    <property type="molecule type" value="Genomic_DNA"/>
</dbReference>
<organism evidence="3 4">
    <name type="scientific">Winogradskyella aquimaris</name>
    <dbReference type="NCBI Taxonomy" id="864074"/>
    <lineage>
        <taxon>Bacteria</taxon>
        <taxon>Pseudomonadati</taxon>
        <taxon>Bacteroidota</taxon>
        <taxon>Flavobacteriia</taxon>
        <taxon>Flavobacteriales</taxon>
        <taxon>Flavobacteriaceae</taxon>
        <taxon>Winogradskyella</taxon>
    </lineage>
</organism>
<keyword evidence="4" id="KW-1185">Reference proteome</keyword>
<sequence>MITQKVFCVIVNLTCFVSSLSLFSQDVSELIQLHRQNLKELYETRGAPPDWLETGHVDDQYLEWCLDHYSKPTAILLYTHQEDTLTINLFDKKATKLQTKIPIKAKELVDHINNVNLYYSKGRKDKSPKLRGSKSISKKNRQLKTSLKTINTRLLPDTFDLENYEHIIIVPVFNISTLPFSAFKIRDKELIDIMSYSIAPSLFELMVSNKLNNDDYYYKKQQYNWENALFVANPEYPNDSIWNFPDLPGTIREVNTITKDFPKDSQTKLIGKEATKKNVLDSICNYDLIYFATHGISNSENPLENSFLVLSESDDDSAYFSLSEIMNIRKECSLKADLVVLSACQTGLGKSHEGGIIGLARSFQIAGANHVVMSLWNIDDEKTATFMSFFFEELRKSNDLMPHEALRQATLRFKSEIDNDPKYWAAFSIFGVPY</sequence>
<dbReference type="InterPro" id="IPR029030">
    <property type="entry name" value="Caspase-like_dom_sf"/>
</dbReference>
<reference evidence="3 4" key="1">
    <citation type="submission" date="2023-11" db="EMBL/GenBank/DDBJ databases">
        <title>Winogradskyella pelagius sp. nov., isolated from coastal sediment.</title>
        <authorList>
            <person name="Li F."/>
        </authorList>
    </citation>
    <scope>NUCLEOTIDE SEQUENCE [LARGE SCALE GENOMIC DNA]</scope>
    <source>
        <strain evidence="3 4">KCTC 23502</strain>
    </source>
</reference>
<evidence type="ECO:0000256" key="1">
    <source>
        <dbReference type="SAM" id="SignalP"/>
    </source>
</evidence>
<protein>
    <submittedName>
        <fullName evidence="3">CHAT domain-containing protein</fullName>
    </submittedName>
</protein>